<keyword evidence="1" id="KW-0732">Signal</keyword>
<keyword evidence="3" id="KW-0378">Hydrolase</keyword>
<gene>
    <name evidence="3" type="ORF">GCM10023346_03050</name>
</gene>
<feature type="chain" id="PRO_5046733262" evidence="1">
    <location>
        <begin position="22"/>
        <end position="404"/>
    </location>
</feature>
<reference evidence="4" key="1">
    <citation type="journal article" date="2019" name="Int. J. Syst. Evol. Microbiol.">
        <title>The Global Catalogue of Microorganisms (GCM) 10K type strain sequencing project: providing services to taxonomists for standard genome sequencing and annotation.</title>
        <authorList>
            <consortium name="The Broad Institute Genomics Platform"/>
            <consortium name="The Broad Institute Genome Sequencing Center for Infectious Disease"/>
            <person name="Wu L."/>
            <person name="Ma J."/>
        </authorList>
    </citation>
    <scope>NUCLEOTIDE SEQUENCE [LARGE SCALE GENOMIC DNA]</scope>
    <source>
        <strain evidence="4">JCM 18514</strain>
    </source>
</reference>
<dbReference type="InterPro" id="IPR050491">
    <property type="entry name" value="AmpC-like"/>
</dbReference>
<dbReference type="InterPro" id="IPR012338">
    <property type="entry name" value="Beta-lactam/transpept-like"/>
</dbReference>
<accession>A0ABP9S005</accession>
<protein>
    <submittedName>
        <fullName evidence="3">Serine hydrolase domain-containing protein</fullName>
    </submittedName>
</protein>
<dbReference type="PANTHER" id="PTHR46825">
    <property type="entry name" value="D-ALANYL-D-ALANINE-CARBOXYPEPTIDASE/ENDOPEPTIDASE AMPH"/>
    <property type="match status" value="1"/>
</dbReference>
<keyword evidence="4" id="KW-1185">Reference proteome</keyword>
<dbReference type="Proteomes" id="UP001500200">
    <property type="component" value="Unassembled WGS sequence"/>
</dbReference>
<evidence type="ECO:0000259" key="2">
    <source>
        <dbReference type="Pfam" id="PF00144"/>
    </source>
</evidence>
<evidence type="ECO:0000256" key="1">
    <source>
        <dbReference type="SAM" id="SignalP"/>
    </source>
</evidence>
<dbReference type="GO" id="GO:0016787">
    <property type="term" value="F:hydrolase activity"/>
    <property type="evidence" value="ECO:0007669"/>
    <property type="project" value="UniProtKB-KW"/>
</dbReference>
<name>A0ABP9S005_9MICC</name>
<proteinExistence type="predicted"/>
<dbReference type="RefSeq" id="WP_345447331.1">
    <property type="nucleotide sequence ID" value="NZ_BAABKK010000002.1"/>
</dbReference>
<dbReference type="PANTHER" id="PTHR46825:SF9">
    <property type="entry name" value="BETA-LACTAMASE-RELATED DOMAIN-CONTAINING PROTEIN"/>
    <property type="match status" value="1"/>
</dbReference>
<dbReference type="PROSITE" id="PS51257">
    <property type="entry name" value="PROKAR_LIPOPROTEIN"/>
    <property type="match status" value="1"/>
</dbReference>
<evidence type="ECO:0000313" key="4">
    <source>
        <dbReference type="Proteomes" id="UP001500200"/>
    </source>
</evidence>
<dbReference type="EMBL" id="BAABKK010000002">
    <property type="protein sequence ID" value="GAA5189172.1"/>
    <property type="molecule type" value="Genomic_DNA"/>
</dbReference>
<dbReference type="Pfam" id="PF00144">
    <property type="entry name" value="Beta-lactamase"/>
    <property type="match status" value="1"/>
</dbReference>
<sequence>MKAARASRTSRVSRTSRRARAAVVLALTLASGACTYPLTAEPPSSTSSSDSQAALPESPVADFFAHEMLNRGAPAVVVQIKVRGREWSQAYGSQDVETGEPVAVTDRIQAGGITQSMVAVSVLKLVQEGKLGLEDPVTEYFPEFEQLVHPPGPVTIRSLLNHSSGLPDAPDAILKALPTKQAIDTRFSIEDYLRMAGSVPWTHANFQLFRYSDANYFALAAIVQKLRGRPIGDVLKSDIFVPLGMSHTSLAAEPDRDARDMIQSYEFIDGERINASQPEYLVASPAEGVISTVGDINTFYAALMQGRLLTADTLRDMQTLWQENHGLGLQRWNDECTNGFYYGYGGSTWFASIALTTTDGSRQIAMSFAYPSDTDKHIESTDGSGQPEFEQLRQVAIATMNGLC</sequence>
<organism evidence="3 4">
    <name type="scientific">Arthrobacter gyeryongensis</name>
    <dbReference type="NCBI Taxonomy" id="1650592"/>
    <lineage>
        <taxon>Bacteria</taxon>
        <taxon>Bacillati</taxon>
        <taxon>Actinomycetota</taxon>
        <taxon>Actinomycetes</taxon>
        <taxon>Micrococcales</taxon>
        <taxon>Micrococcaceae</taxon>
        <taxon>Arthrobacter</taxon>
    </lineage>
</organism>
<comment type="caution">
    <text evidence="3">The sequence shown here is derived from an EMBL/GenBank/DDBJ whole genome shotgun (WGS) entry which is preliminary data.</text>
</comment>
<dbReference type="SUPFAM" id="SSF56601">
    <property type="entry name" value="beta-lactamase/transpeptidase-like"/>
    <property type="match status" value="1"/>
</dbReference>
<dbReference type="Gene3D" id="3.40.710.10">
    <property type="entry name" value="DD-peptidase/beta-lactamase superfamily"/>
    <property type="match status" value="1"/>
</dbReference>
<evidence type="ECO:0000313" key="3">
    <source>
        <dbReference type="EMBL" id="GAA5189172.1"/>
    </source>
</evidence>
<feature type="domain" description="Beta-lactamase-related" evidence="2">
    <location>
        <begin position="61"/>
        <end position="358"/>
    </location>
</feature>
<dbReference type="InterPro" id="IPR001466">
    <property type="entry name" value="Beta-lactam-related"/>
</dbReference>
<feature type="signal peptide" evidence="1">
    <location>
        <begin position="1"/>
        <end position="21"/>
    </location>
</feature>